<feature type="chain" id="PRO_5046740092" evidence="1">
    <location>
        <begin position="25"/>
        <end position="216"/>
    </location>
</feature>
<sequence length="216" mass="23025">MSRLPRLVAVLLAISLLPACSSLIGGPKETPKLYAPVLHPQANAAWPQVVWSLATSRSASMPILEGPGILVSPTPGELQVYRGALWARSPSELVEDSVLHTLEASGKIAAVARQNSGMDADYRLLLEVREFRADYTGNAVPAARLDINAKLLYANDLSIVGSRNFQLTQPASDTEVASVVSAFGQALDRLAGQIAGWALTTGQAHEQAAHRPATRR</sequence>
<reference evidence="3" key="1">
    <citation type="submission" date="2021-09" db="EMBL/GenBank/DDBJ databases">
        <authorList>
            <person name="Wu T."/>
            <person name="Guo S.Z."/>
        </authorList>
    </citation>
    <scope>NUCLEOTIDE SEQUENCE</scope>
    <source>
        <strain evidence="3">RSS-23</strain>
    </source>
</reference>
<protein>
    <submittedName>
        <fullName evidence="3">ABC-type transport auxiliary lipoprotein family protein</fullName>
    </submittedName>
</protein>
<evidence type="ECO:0000313" key="3">
    <source>
        <dbReference type="EMBL" id="MBZ4184853.1"/>
    </source>
</evidence>
<dbReference type="InterPro" id="IPR005586">
    <property type="entry name" value="ABC_trans_aux"/>
</dbReference>
<name>A0ABS7TAL6_9GAMM</name>
<feature type="signal peptide" evidence="1">
    <location>
        <begin position="1"/>
        <end position="24"/>
    </location>
</feature>
<dbReference type="Gene3D" id="3.40.50.10610">
    <property type="entry name" value="ABC-type transport auxiliary lipoprotein component"/>
    <property type="match status" value="1"/>
</dbReference>
<keyword evidence="4" id="KW-1185">Reference proteome</keyword>
<dbReference type="Proteomes" id="UP001430290">
    <property type="component" value="Unassembled WGS sequence"/>
</dbReference>
<evidence type="ECO:0000313" key="4">
    <source>
        <dbReference type="Proteomes" id="UP001430290"/>
    </source>
</evidence>
<comment type="caution">
    <text evidence="3">The sequence shown here is derived from an EMBL/GenBank/DDBJ whole genome shotgun (WGS) entry which is preliminary data.</text>
</comment>
<proteinExistence type="predicted"/>
<dbReference type="RefSeq" id="WP_223625621.1">
    <property type="nucleotide sequence ID" value="NZ_JAIQDJ010000001.1"/>
</dbReference>
<gene>
    <name evidence="3" type="ORF">K7B09_00760</name>
</gene>
<organism evidence="3 4">
    <name type="scientific">Thermomonas beijingensis</name>
    <dbReference type="NCBI Taxonomy" id="2872701"/>
    <lineage>
        <taxon>Bacteria</taxon>
        <taxon>Pseudomonadati</taxon>
        <taxon>Pseudomonadota</taxon>
        <taxon>Gammaproteobacteria</taxon>
        <taxon>Lysobacterales</taxon>
        <taxon>Lysobacteraceae</taxon>
        <taxon>Thermomonas</taxon>
    </lineage>
</organism>
<dbReference type="EMBL" id="JAIQDJ010000001">
    <property type="protein sequence ID" value="MBZ4184853.1"/>
    <property type="molecule type" value="Genomic_DNA"/>
</dbReference>
<evidence type="ECO:0000259" key="2">
    <source>
        <dbReference type="Pfam" id="PF03886"/>
    </source>
</evidence>
<keyword evidence="3" id="KW-0449">Lipoprotein</keyword>
<dbReference type="SUPFAM" id="SSF159594">
    <property type="entry name" value="XCC0632-like"/>
    <property type="match status" value="1"/>
</dbReference>
<dbReference type="Pfam" id="PF03886">
    <property type="entry name" value="ABC_trans_aux"/>
    <property type="match status" value="1"/>
</dbReference>
<evidence type="ECO:0000256" key="1">
    <source>
        <dbReference type="SAM" id="SignalP"/>
    </source>
</evidence>
<accession>A0ABS7TAL6</accession>
<feature type="domain" description="ABC-type transport auxiliary lipoprotein component" evidence="2">
    <location>
        <begin position="61"/>
        <end position="195"/>
    </location>
</feature>
<keyword evidence="1" id="KW-0732">Signal</keyword>